<dbReference type="HOGENOM" id="CLU_2187489_0_0_1"/>
<gene>
    <name evidence="1" type="ORF">AMTR_s00072p00084920</name>
</gene>
<dbReference type="Gramene" id="ERM98404">
    <property type="protein sequence ID" value="ERM98404"/>
    <property type="gene ID" value="AMTR_s00072p00084920"/>
</dbReference>
<organism evidence="1 2">
    <name type="scientific">Amborella trichopoda</name>
    <dbReference type="NCBI Taxonomy" id="13333"/>
    <lineage>
        <taxon>Eukaryota</taxon>
        <taxon>Viridiplantae</taxon>
        <taxon>Streptophyta</taxon>
        <taxon>Embryophyta</taxon>
        <taxon>Tracheophyta</taxon>
        <taxon>Spermatophyta</taxon>
        <taxon>Magnoliopsida</taxon>
        <taxon>Amborellales</taxon>
        <taxon>Amborellaceae</taxon>
        <taxon>Amborella</taxon>
    </lineage>
</organism>
<dbReference type="Proteomes" id="UP000017836">
    <property type="component" value="Unassembled WGS sequence"/>
</dbReference>
<name>W1NUR7_AMBTC</name>
<accession>W1NUR7</accession>
<keyword evidence="2" id="KW-1185">Reference proteome</keyword>
<reference evidence="2" key="1">
    <citation type="journal article" date="2013" name="Science">
        <title>The Amborella genome and the evolution of flowering plants.</title>
        <authorList>
            <consortium name="Amborella Genome Project"/>
        </authorList>
    </citation>
    <scope>NUCLEOTIDE SEQUENCE [LARGE SCALE GENOMIC DNA]</scope>
</reference>
<proteinExistence type="predicted"/>
<dbReference type="EMBL" id="KI395332">
    <property type="protein sequence ID" value="ERM98404.1"/>
    <property type="molecule type" value="Genomic_DNA"/>
</dbReference>
<evidence type="ECO:0000313" key="1">
    <source>
        <dbReference type="EMBL" id="ERM98404.1"/>
    </source>
</evidence>
<dbReference type="AlphaFoldDB" id="W1NUR7"/>
<protein>
    <submittedName>
        <fullName evidence="1">Uncharacterized protein</fullName>
    </submittedName>
</protein>
<sequence>MGLSIPVPVGLRLPLARSVKSYRTRTEQFSVLHSNRHGVIDSRANFRTDDSTLESSNWGYRFPCQLQNLDDSTLEPGDSRAHFRTDDSTLEWTVIDMGLSILELTRRLF</sequence>
<evidence type="ECO:0000313" key="2">
    <source>
        <dbReference type="Proteomes" id="UP000017836"/>
    </source>
</evidence>